<gene>
    <name evidence="10" type="primary">mscL</name>
    <name evidence="11" type="ORF">FB389_0977</name>
</gene>
<keyword evidence="7 10" id="KW-0406">Ion transport</keyword>
<keyword evidence="9 10" id="KW-0407">Ion channel</keyword>
<proteinExistence type="inferred from homology"/>
<comment type="caution">
    <text evidence="10">Lacks conserved residue(s) required for the propagation of feature annotation.</text>
</comment>
<feature type="transmembrane region" description="Helical" evidence="10">
    <location>
        <begin position="77"/>
        <end position="95"/>
    </location>
</feature>
<dbReference type="PROSITE" id="PS01327">
    <property type="entry name" value="MSCL"/>
    <property type="match status" value="1"/>
</dbReference>
<organism evidence="11 12">
    <name type="scientific">Rarobacter incanus</name>
    <dbReference type="NCBI Taxonomy" id="153494"/>
    <lineage>
        <taxon>Bacteria</taxon>
        <taxon>Bacillati</taxon>
        <taxon>Actinomycetota</taxon>
        <taxon>Actinomycetes</taxon>
        <taxon>Micrococcales</taxon>
        <taxon>Rarobacteraceae</taxon>
        <taxon>Rarobacter</taxon>
    </lineage>
</organism>
<dbReference type="Pfam" id="PF01741">
    <property type="entry name" value="MscL"/>
    <property type="match status" value="1"/>
</dbReference>
<dbReference type="HAMAP" id="MF_00115">
    <property type="entry name" value="MscL"/>
    <property type="match status" value="1"/>
</dbReference>
<sequence length="136" mass="14651">MKDILNGFKDFIARGNVVDLAVGVVIGGAFGKVVTALVEGVITPLIAAIFGQPNLDAVAAFTVNKAHFTPGTVLTQALNFLLTALAIYFLIVLPLNKLAERRAAKTPTVEEVEKKAEDVVLLEQIRDLLSQQRPQQ</sequence>
<keyword evidence="4 10" id="KW-1003">Cell membrane</keyword>
<evidence type="ECO:0000313" key="12">
    <source>
        <dbReference type="Proteomes" id="UP000316181"/>
    </source>
</evidence>
<accession>A0A542SNV1</accession>
<evidence type="ECO:0000256" key="8">
    <source>
        <dbReference type="ARBA" id="ARBA00023136"/>
    </source>
</evidence>
<evidence type="ECO:0000256" key="4">
    <source>
        <dbReference type="ARBA" id="ARBA00022475"/>
    </source>
</evidence>
<dbReference type="GO" id="GO:0005886">
    <property type="term" value="C:plasma membrane"/>
    <property type="evidence" value="ECO:0007669"/>
    <property type="project" value="UniProtKB-SubCell"/>
</dbReference>
<keyword evidence="8 10" id="KW-0472">Membrane</keyword>
<dbReference type="NCBIfam" id="TIGR00220">
    <property type="entry name" value="mscL"/>
    <property type="match status" value="1"/>
</dbReference>
<dbReference type="Gene3D" id="1.10.1200.120">
    <property type="entry name" value="Large-conductance mechanosensitive channel, MscL, domain 1"/>
    <property type="match status" value="1"/>
</dbReference>
<dbReference type="PANTHER" id="PTHR30266">
    <property type="entry name" value="MECHANOSENSITIVE CHANNEL MSCL"/>
    <property type="match status" value="1"/>
</dbReference>
<dbReference type="SUPFAM" id="SSF81330">
    <property type="entry name" value="Gated mechanosensitive channel"/>
    <property type="match status" value="1"/>
</dbReference>
<keyword evidence="5 10" id="KW-0812">Transmembrane</keyword>
<keyword evidence="6 10" id="KW-1133">Transmembrane helix</keyword>
<dbReference type="InterPro" id="IPR019823">
    <property type="entry name" value="Mechanosensitive_channel_CS"/>
</dbReference>
<dbReference type="GO" id="GO:0008381">
    <property type="term" value="F:mechanosensitive monoatomic ion channel activity"/>
    <property type="evidence" value="ECO:0007669"/>
    <property type="project" value="UniProtKB-UniRule"/>
</dbReference>
<evidence type="ECO:0000256" key="6">
    <source>
        <dbReference type="ARBA" id="ARBA00022989"/>
    </source>
</evidence>
<dbReference type="AlphaFoldDB" id="A0A542SNV1"/>
<comment type="subcellular location">
    <subcellularLocation>
        <location evidence="1 10">Cell membrane</location>
        <topology evidence="1 10">Multi-pass membrane protein</topology>
    </subcellularLocation>
</comment>
<evidence type="ECO:0000256" key="1">
    <source>
        <dbReference type="ARBA" id="ARBA00004651"/>
    </source>
</evidence>
<evidence type="ECO:0000256" key="5">
    <source>
        <dbReference type="ARBA" id="ARBA00022692"/>
    </source>
</evidence>
<dbReference type="InterPro" id="IPR037673">
    <property type="entry name" value="MSC/AndL"/>
</dbReference>
<dbReference type="RefSeq" id="WP_342776022.1">
    <property type="nucleotide sequence ID" value="NZ_BAAATB010000002.1"/>
</dbReference>
<keyword evidence="3 10" id="KW-0813">Transport</keyword>
<dbReference type="InterPro" id="IPR036019">
    <property type="entry name" value="MscL_channel"/>
</dbReference>
<name>A0A542SNV1_9MICO</name>
<reference evidence="11 12" key="1">
    <citation type="submission" date="2019-06" db="EMBL/GenBank/DDBJ databases">
        <title>Sequencing the genomes of 1000 actinobacteria strains.</title>
        <authorList>
            <person name="Klenk H.-P."/>
        </authorList>
    </citation>
    <scope>NUCLEOTIDE SEQUENCE [LARGE SCALE GENOMIC DNA]</scope>
    <source>
        <strain evidence="11 12">DSM 10596</strain>
    </source>
</reference>
<protein>
    <recommendedName>
        <fullName evidence="10">Large-conductance mechanosensitive channel</fullName>
    </recommendedName>
</protein>
<dbReference type="Proteomes" id="UP000316181">
    <property type="component" value="Unassembled WGS sequence"/>
</dbReference>
<comment type="subunit">
    <text evidence="10">Homopentamer.</text>
</comment>
<comment type="caution">
    <text evidence="11">The sequence shown here is derived from an EMBL/GenBank/DDBJ whole genome shotgun (WGS) entry which is preliminary data.</text>
</comment>
<evidence type="ECO:0000256" key="10">
    <source>
        <dbReference type="HAMAP-Rule" id="MF_00115"/>
    </source>
</evidence>
<evidence type="ECO:0000256" key="9">
    <source>
        <dbReference type="ARBA" id="ARBA00023303"/>
    </source>
</evidence>
<keyword evidence="12" id="KW-1185">Reference proteome</keyword>
<comment type="function">
    <text evidence="10">Channel that opens in response to stretch forces in the membrane lipid bilayer. May participate in the regulation of osmotic pressure changes within the cell.</text>
</comment>
<evidence type="ECO:0000256" key="3">
    <source>
        <dbReference type="ARBA" id="ARBA00022448"/>
    </source>
</evidence>
<dbReference type="InterPro" id="IPR001185">
    <property type="entry name" value="MS_channel"/>
</dbReference>
<comment type="similarity">
    <text evidence="2 10">Belongs to the MscL family.</text>
</comment>
<evidence type="ECO:0000256" key="7">
    <source>
        <dbReference type="ARBA" id="ARBA00023065"/>
    </source>
</evidence>
<dbReference type="PANTHER" id="PTHR30266:SF2">
    <property type="entry name" value="LARGE-CONDUCTANCE MECHANOSENSITIVE CHANNEL"/>
    <property type="match status" value="1"/>
</dbReference>
<dbReference type="EMBL" id="VFNV01000001">
    <property type="protein sequence ID" value="TQK76311.1"/>
    <property type="molecule type" value="Genomic_DNA"/>
</dbReference>
<evidence type="ECO:0000256" key="2">
    <source>
        <dbReference type="ARBA" id="ARBA00007254"/>
    </source>
</evidence>
<evidence type="ECO:0000313" key="11">
    <source>
        <dbReference type="EMBL" id="TQK76311.1"/>
    </source>
</evidence>
<dbReference type="PRINTS" id="PR01264">
    <property type="entry name" value="MECHCHANNEL"/>
</dbReference>